<evidence type="ECO:0000313" key="1">
    <source>
        <dbReference type="EMBL" id="KAG2387343.1"/>
    </source>
</evidence>
<dbReference type="EMBL" id="PYSW02000013">
    <property type="protein sequence ID" value="KAG2387343.1"/>
    <property type="molecule type" value="Genomic_DNA"/>
</dbReference>
<dbReference type="GeneID" id="68094131"/>
<comment type="caution">
    <text evidence="1">The sequence shown here is derived from an EMBL/GenBank/DDBJ whole genome shotgun (WGS) entry which is preliminary data.</text>
</comment>
<gene>
    <name evidence="1" type="ORF">C9374_001675</name>
</gene>
<name>A0AA88GX73_NAELO</name>
<accession>A0AA88GX73</accession>
<dbReference type="RefSeq" id="XP_044551335.1">
    <property type="nucleotide sequence ID" value="XM_044691008.1"/>
</dbReference>
<keyword evidence="2" id="KW-1185">Reference proteome</keyword>
<protein>
    <submittedName>
        <fullName evidence="1">Uncharacterized protein</fullName>
    </submittedName>
</protein>
<reference evidence="1 2" key="1">
    <citation type="journal article" date="2018" name="BMC Genomics">
        <title>The genome of Naegleria lovaniensis, the basis for a comparative approach to unravel pathogenicity factors of the human pathogenic amoeba N. fowleri.</title>
        <authorList>
            <person name="Liechti N."/>
            <person name="Schurch N."/>
            <person name="Bruggmann R."/>
            <person name="Wittwer M."/>
        </authorList>
    </citation>
    <scope>NUCLEOTIDE SEQUENCE [LARGE SCALE GENOMIC DNA]</scope>
    <source>
        <strain evidence="1 2">ATCC 30569</strain>
    </source>
</reference>
<dbReference type="Gene3D" id="1.25.10.10">
    <property type="entry name" value="Leucine-rich Repeat Variant"/>
    <property type="match status" value="2"/>
</dbReference>
<evidence type="ECO:0000313" key="2">
    <source>
        <dbReference type="Proteomes" id="UP000816034"/>
    </source>
</evidence>
<proteinExistence type="predicted"/>
<dbReference type="InterPro" id="IPR016024">
    <property type="entry name" value="ARM-type_fold"/>
</dbReference>
<dbReference type="InterPro" id="IPR011989">
    <property type="entry name" value="ARM-like"/>
</dbReference>
<organism evidence="1 2">
    <name type="scientific">Naegleria lovaniensis</name>
    <name type="common">Amoeba</name>
    <dbReference type="NCBI Taxonomy" id="51637"/>
    <lineage>
        <taxon>Eukaryota</taxon>
        <taxon>Discoba</taxon>
        <taxon>Heterolobosea</taxon>
        <taxon>Tetramitia</taxon>
        <taxon>Eutetramitia</taxon>
        <taxon>Vahlkampfiidae</taxon>
        <taxon>Naegleria</taxon>
    </lineage>
</organism>
<dbReference type="Proteomes" id="UP000816034">
    <property type="component" value="Unassembled WGS sequence"/>
</dbReference>
<dbReference type="SUPFAM" id="SSF48371">
    <property type="entry name" value="ARM repeat"/>
    <property type="match status" value="2"/>
</dbReference>
<sequence length="959" mass="110478">MSLLEHYIKLAFQGAEDAKLESAKVFFKFSEQNDSKLGLLVEAVDALIHLMTTEDNTEIVKYSLMTFINICKEKKYIPSIRDTSCFKGLARTLCNHNMNIQLLAIKCVGLLARHPACGKTFATDGALLPMLFLLKPEQDTDLIIEVCKALSVAQMRGDCAARIVEVWGLEKLGQLIEQYIHANHEKAVSVVSHVTEVFANFSSFPKIAICMMNTEKLRLVELLHILLGSHGVSVVAKRAAAKTCLNIINNENINGQVMLNREFIIFIMQRHSEKDFLIRHTLAKTLDNAITQYSEEAVQKIIEENMDVGFIEWMIKSNGCDRIQVMVLKLFISRKWICADRSHLFSSTFVPSLVQTIKETISTSVKRMCDEALYHFSGMDRFKKEIVDARGGEILIPALTFKDVISKYWCVRTLARIIRSKEFALQFVKQFSVVRPAVNCFLMTHPQSTDPVEDFIFISTLSILSNISETREFRVYFVQSGGINKLLDILEDPNTVPMKMIQCLIIVISYVNSANKESSGNANLKLVPEKKLCKVVENITSRNFSLSAKVIELISAYSQHSNSPIHNFWNILYNKCLNLVRCNEDYNSYLYQRITCFTTLTSILTKDYVWFNLDLNMIALHYLTIFINSNLLSHLKRISAKGLCMIGEKSPSTLSALLPSYCRKLQLTHKDHVFTEKTNFSDCSSFCQFLQRFLQFFEMEKQKKLRKYMLFSRIQRFLTFLLHFVREKKENEQIVEKLIRQASENWEDEQARRKRMLQNPMLHYRPKIHNHHYDTGQKNNSITNNNSTSCLNEFIPYQPTSTDSRIRLAEFISRREYAPIHSQHIHSQGKDSKKEDTTDLFKKLGGSGTFANTVVYNKKIHKKQKLIMDQQNNNKPTSLLDQWEEEYSSKIPKRPASASVISRNAITTTAALMKKPQRKVVEDLDPELVRKYLKRSEHMGIVKTNTLPKPKIVSHYRYR</sequence>
<dbReference type="AlphaFoldDB" id="A0AA88GX73"/>